<reference evidence="1" key="1">
    <citation type="submission" date="2023-03" db="EMBL/GenBank/DDBJ databases">
        <title>Actinorhabdospora filicis NBRC 111898.</title>
        <authorList>
            <person name="Ichikawa N."/>
            <person name="Sato H."/>
            <person name="Tonouchi N."/>
        </authorList>
    </citation>
    <scope>NUCLEOTIDE SEQUENCE</scope>
    <source>
        <strain evidence="1">NBRC 111898</strain>
    </source>
</reference>
<gene>
    <name evidence="1" type="ORF">Afil01_64860</name>
</gene>
<sequence length="243" mass="25003">MGGASGAADCQTAHVSDVPEGAEMTATVTVPARFCGPPDSGNGGYTSGLIAGAAPWDAVTVTLRVPPPLDVAMTVEPGETVRVRHGEVLVAEATEAAPDAFAAPVEPGDPALAGPYPGLAHHPFPTCFTCGPRSATGLHLAPGRLPDGRTIATWRVPAEVGAPTMWAALDCPGGWVNDLEQNPRLLGRLTGQVRHIPQPGENCLVMGRLDGLSGRKAAVTTTLYGENGRVLAQAQAVWISIAR</sequence>
<evidence type="ECO:0000313" key="1">
    <source>
        <dbReference type="EMBL" id="GLZ81679.1"/>
    </source>
</evidence>
<evidence type="ECO:0000313" key="2">
    <source>
        <dbReference type="Proteomes" id="UP001165079"/>
    </source>
</evidence>
<proteinExistence type="predicted"/>
<dbReference type="AlphaFoldDB" id="A0A9W6WCI6"/>
<dbReference type="Proteomes" id="UP001165079">
    <property type="component" value="Unassembled WGS sequence"/>
</dbReference>
<dbReference type="InterPro" id="IPR029069">
    <property type="entry name" value="HotDog_dom_sf"/>
</dbReference>
<protein>
    <recommendedName>
        <fullName evidence="3">Thioesterase family protein</fullName>
    </recommendedName>
</protein>
<dbReference type="Gene3D" id="3.10.129.10">
    <property type="entry name" value="Hotdog Thioesterase"/>
    <property type="match status" value="1"/>
</dbReference>
<comment type="caution">
    <text evidence="1">The sequence shown here is derived from an EMBL/GenBank/DDBJ whole genome shotgun (WGS) entry which is preliminary data.</text>
</comment>
<dbReference type="SUPFAM" id="SSF54637">
    <property type="entry name" value="Thioesterase/thiol ester dehydrase-isomerase"/>
    <property type="match status" value="1"/>
</dbReference>
<accession>A0A9W6WCI6</accession>
<evidence type="ECO:0008006" key="3">
    <source>
        <dbReference type="Google" id="ProtNLM"/>
    </source>
</evidence>
<organism evidence="1 2">
    <name type="scientific">Actinorhabdospora filicis</name>
    <dbReference type="NCBI Taxonomy" id="1785913"/>
    <lineage>
        <taxon>Bacteria</taxon>
        <taxon>Bacillati</taxon>
        <taxon>Actinomycetota</taxon>
        <taxon>Actinomycetes</taxon>
        <taxon>Micromonosporales</taxon>
        <taxon>Micromonosporaceae</taxon>
        <taxon>Actinorhabdospora</taxon>
    </lineage>
</organism>
<name>A0A9W6WCI6_9ACTN</name>
<dbReference type="EMBL" id="BSTX01000007">
    <property type="protein sequence ID" value="GLZ81679.1"/>
    <property type="molecule type" value="Genomic_DNA"/>
</dbReference>
<keyword evidence="2" id="KW-1185">Reference proteome</keyword>